<evidence type="ECO:0000256" key="2">
    <source>
        <dbReference type="SAM" id="Coils"/>
    </source>
</evidence>
<dbReference type="InterPro" id="IPR058792">
    <property type="entry name" value="Beta-barrel_RND_2"/>
</dbReference>
<evidence type="ECO:0000256" key="1">
    <source>
        <dbReference type="ARBA" id="ARBA00009477"/>
    </source>
</evidence>
<dbReference type="RefSeq" id="WP_148375887.1">
    <property type="nucleotide sequence ID" value="NZ_VSIY01000003.1"/>
</dbReference>
<dbReference type="Gene3D" id="2.40.30.170">
    <property type="match status" value="1"/>
</dbReference>
<dbReference type="NCBIfam" id="TIGR01730">
    <property type="entry name" value="RND_mfp"/>
    <property type="match status" value="1"/>
</dbReference>
<accession>A0A5D0RP77</accession>
<reference evidence="4 5" key="1">
    <citation type="submission" date="2019-08" db="EMBL/GenBank/DDBJ databases">
        <title>Identification of a novel species of the genus Boseongicola.</title>
        <authorList>
            <person name="Zhang X.-Q."/>
        </authorList>
    </citation>
    <scope>NUCLEOTIDE SEQUENCE [LARGE SCALE GENOMIC DNA]</scope>
    <source>
        <strain evidence="4 5">HY14</strain>
    </source>
</reference>
<evidence type="ECO:0000313" key="4">
    <source>
        <dbReference type="EMBL" id="TYB82796.1"/>
    </source>
</evidence>
<dbReference type="PANTHER" id="PTHR30469:SF29">
    <property type="entry name" value="BLR2860 PROTEIN"/>
    <property type="match status" value="1"/>
</dbReference>
<dbReference type="Gene3D" id="1.10.287.470">
    <property type="entry name" value="Helix hairpin bin"/>
    <property type="match status" value="1"/>
</dbReference>
<feature type="domain" description="CusB-like beta-barrel" evidence="3">
    <location>
        <begin position="265"/>
        <end position="332"/>
    </location>
</feature>
<dbReference type="AlphaFoldDB" id="A0A5D0RP77"/>
<feature type="coiled-coil region" evidence="2">
    <location>
        <begin position="119"/>
        <end position="167"/>
    </location>
</feature>
<sequence>MRIIPILTAIVVVVGLFLFVFEREAVLRFAGIEAAEPAADGTTPAPAPETGTTDTPAGVAVIAIDSEAREIDSAVILRGRTQASREVELRAETSGKVVSAPIPKGTLVEAGDLMCEIEMGTREAALAEAEARLAEARANAPTAAARVAEAQARLDEAAINLNAAEKLATEGFAASTRVAAANSAMEAARAALTQAQSGASSAEAAIESATAGVAAARREIERTRISAPFAGVLETDTAELGSLLQPGSPCATILNLDPIRLVGFVAEVDVDRVTIGAPAGARLASGREVVGQVTFLSRSADPTTRTFRVEAEVANADLTIRDGQTAEILVQSSGRMAHLLPQSALTLNDTGALGVRVVGDGNIARFAPVEMLRDTLEGVWVAGLPDTARVIVVGQDYVKDGVALDVTLRETGS</sequence>
<dbReference type="PANTHER" id="PTHR30469">
    <property type="entry name" value="MULTIDRUG RESISTANCE PROTEIN MDTA"/>
    <property type="match status" value="1"/>
</dbReference>
<dbReference type="InterPro" id="IPR006143">
    <property type="entry name" value="RND_pump_MFP"/>
</dbReference>
<dbReference type="GO" id="GO:1990281">
    <property type="term" value="C:efflux pump complex"/>
    <property type="evidence" value="ECO:0007669"/>
    <property type="project" value="TreeGrafter"/>
</dbReference>
<dbReference type="Proteomes" id="UP000322080">
    <property type="component" value="Unassembled WGS sequence"/>
</dbReference>
<dbReference type="SUPFAM" id="SSF111369">
    <property type="entry name" value="HlyD-like secretion proteins"/>
    <property type="match status" value="2"/>
</dbReference>
<keyword evidence="5" id="KW-1185">Reference proteome</keyword>
<dbReference type="EMBL" id="VSIY01000003">
    <property type="protein sequence ID" value="TYB82796.1"/>
    <property type="molecule type" value="Genomic_DNA"/>
</dbReference>
<comment type="caution">
    <text evidence="4">The sequence shown here is derived from an EMBL/GenBank/DDBJ whole genome shotgun (WGS) entry which is preliminary data.</text>
</comment>
<name>A0A5D0RP77_9RHOB</name>
<dbReference type="Gene3D" id="2.40.420.20">
    <property type="match status" value="1"/>
</dbReference>
<dbReference type="GO" id="GO:0015562">
    <property type="term" value="F:efflux transmembrane transporter activity"/>
    <property type="evidence" value="ECO:0007669"/>
    <property type="project" value="TreeGrafter"/>
</dbReference>
<proteinExistence type="inferred from homology"/>
<evidence type="ECO:0000313" key="5">
    <source>
        <dbReference type="Proteomes" id="UP000322080"/>
    </source>
</evidence>
<dbReference type="Pfam" id="PF25954">
    <property type="entry name" value="Beta-barrel_RND_2"/>
    <property type="match status" value="1"/>
</dbReference>
<gene>
    <name evidence="4" type="ORF">FVF75_01010</name>
</gene>
<organism evidence="4 5">
    <name type="scientific">Maritimibacter fusiformis</name>
    <dbReference type="NCBI Taxonomy" id="2603819"/>
    <lineage>
        <taxon>Bacteria</taxon>
        <taxon>Pseudomonadati</taxon>
        <taxon>Pseudomonadota</taxon>
        <taxon>Alphaproteobacteria</taxon>
        <taxon>Rhodobacterales</taxon>
        <taxon>Roseobacteraceae</taxon>
        <taxon>Maritimibacter</taxon>
    </lineage>
</organism>
<dbReference type="Gene3D" id="2.40.50.100">
    <property type="match status" value="1"/>
</dbReference>
<protein>
    <submittedName>
        <fullName evidence="4">Efflux RND transporter periplasmic adaptor subunit</fullName>
    </submittedName>
</protein>
<comment type="similarity">
    <text evidence="1">Belongs to the membrane fusion protein (MFP) (TC 8.A.1) family.</text>
</comment>
<evidence type="ECO:0000259" key="3">
    <source>
        <dbReference type="Pfam" id="PF25954"/>
    </source>
</evidence>
<keyword evidence="2" id="KW-0175">Coiled coil</keyword>